<proteinExistence type="predicted"/>
<name>A0ACC2T4Q0_9FUNG</name>
<sequence>MEWVVEEQLMAPDNHAIPGMTINRQFPGPTLTLDMGDSVEIKVHNKISHPLTIHWHGILQKNTPEADGITFVTQDPIPVNEDYTYKFSVNNQSGTYWYHAHTMLDSEVVFGALIINEPKAILDIAIQLDSSFQYDDERTLLLSNIFHKPMDQVYQGLVTAPFTQSPDPMSIITNGGTYEEWDDPADPHIPFNNGYSVINVNPNTRYRLRIIASQGHSYYALHIPNHRFTVIEANGTLVKPFQLNYVYINSGQRYSVILQTNNSTQNYFIHTSIVGEVNDLNNGVAILHYKGAPTPQRKKLHIPIKKHLQMTSWFEDQLSTLITQEYTVPYTYTQSIFLKLQFKQQNGLLRFKPNDVSNNDRNTTILPSVMNLTSKLGPGVYQIQSNNEGVQIVLQSVALENRNCTTHPWHVHGHSFYVVARGDGMYDPILHDPQIEAQLSKNPIIRDTATFFSNETPSNQDNTDPPPQPPSTSQPKLRSCGWTAIRFKANNPGAWFMHCHYSAHMIMGM</sequence>
<gene>
    <name evidence="1" type="ORF">DSO57_1018520</name>
</gene>
<dbReference type="Proteomes" id="UP001165960">
    <property type="component" value="Unassembled WGS sequence"/>
</dbReference>
<organism evidence="1 2">
    <name type="scientific">Entomophthora muscae</name>
    <dbReference type="NCBI Taxonomy" id="34485"/>
    <lineage>
        <taxon>Eukaryota</taxon>
        <taxon>Fungi</taxon>
        <taxon>Fungi incertae sedis</taxon>
        <taxon>Zoopagomycota</taxon>
        <taxon>Entomophthoromycotina</taxon>
        <taxon>Entomophthoromycetes</taxon>
        <taxon>Entomophthorales</taxon>
        <taxon>Entomophthoraceae</taxon>
        <taxon>Entomophthora</taxon>
    </lineage>
</organism>
<keyword evidence="2" id="KW-1185">Reference proteome</keyword>
<protein>
    <submittedName>
        <fullName evidence="1">Uncharacterized protein</fullName>
    </submittedName>
</protein>
<evidence type="ECO:0000313" key="2">
    <source>
        <dbReference type="Proteomes" id="UP001165960"/>
    </source>
</evidence>
<dbReference type="EMBL" id="QTSX02003631">
    <property type="protein sequence ID" value="KAJ9069441.1"/>
    <property type="molecule type" value="Genomic_DNA"/>
</dbReference>
<reference evidence="1" key="1">
    <citation type="submission" date="2022-04" db="EMBL/GenBank/DDBJ databases">
        <title>Genome of the entomopathogenic fungus Entomophthora muscae.</title>
        <authorList>
            <person name="Elya C."/>
            <person name="Lovett B.R."/>
            <person name="Lee E."/>
            <person name="Macias A.M."/>
            <person name="Hajek A.E."/>
            <person name="De Bivort B.L."/>
            <person name="Kasson M.T."/>
            <person name="De Fine Licht H.H."/>
            <person name="Stajich J.E."/>
        </authorList>
    </citation>
    <scope>NUCLEOTIDE SEQUENCE</scope>
    <source>
        <strain evidence="1">Berkeley</strain>
    </source>
</reference>
<accession>A0ACC2T4Q0</accession>
<evidence type="ECO:0000313" key="1">
    <source>
        <dbReference type="EMBL" id="KAJ9069441.1"/>
    </source>
</evidence>
<comment type="caution">
    <text evidence="1">The sequence shown here is derived from an EMBL/GenBank/DDBJ whole genome shotgun (WGS) entry which is preliminary data.</text>
</comment>